<dbReference type="PANTHER" id="PTHR33744:SF1">
    <property type="entry name" value="DNA-BINDING TRANSCRIPTIONAL ACTIVATOR ADER"/>
    <property type="match status" value="1"/>
</dbReference>
<dbReference type="AlphaFoldDB" id="A0A5B8M727"/>
<dbReference type="Gene3D" id="1.10.10.2840">
    <property type="entry name" value="PucR C-terminal helix-turn-helix domain"/>
    <property type="match status" value="1"/>
</dbReference>
<dbReference type="InterPro" id="IPR042070">
    <property type="entry name" value="PucR_C-HTH_sf"/>
</dbReference>
<evidence type="ECO:0000259" key="2">
    <source>
        <dbReference type="Pfam" id="PF13556"/>
    </source>
</evidence>
<protein>
    <submittedName>
        <fullName evidence="3">PucR family transcriptional regulator</fullName>
    </submittedName>
</protein>
<dbReference type="RefSeq" id="WP_146321983.1">
    <property type="nucleotide sequence ID" value="NZ_CP042305.1"/>
</dbReference>
<dbReference type="Pfam" id="PF07905">
    <property type="entry name" value="PucR"/>
    <property type="match status" value="1"/>
</dbReference>
<dbReference type="OrthoDB" id="8450798at2"/>
<dbReference type="Proteomes" id="UP000320216">
    <property type="component" value="Chromosome"/>
</dbReference>
<dbReference type="EMBL" id="CP042305">
    <property type="protein sequence ID" value="QDZ15979.1"/>
    <property type="molecule type" value="Genomic_DNA"/>
</dbReference>
<feature type="domain" description="Purine catabolism PurC-like" evidence="1">
    <location>
        <begin position="88"/>
        <end position="149"/>
    </location>
</feature>
<sequence length="449" mass="47059">MPTPTVRILLARRELGLELLTPRDALPPDTLDAAVSWVHSSDLADPTPFLGPGQVLLTTGTQFGAAIGGVGAKEPVPHRARGHSRTAHDDDSDYAGYVARLASTGVVALGFGTGVVRATPDGLVAACLASGMPLLEIPYRTPFIAVARYAADLVAEQAYARNTWALAAQRAVSLAALRPDGLDATLAELARQLGRWVALVDADGAVDRAFPARAVQASVRDVVTAEAMRMLRARRRSGATVSEAGTVIALQTIGASDRLLGVLAHGGADEPDQAAQQVVTSVVALAGLALEQGHALGSARAALRRSLLHSLEQSRCLVGELGGEAGLSEASVTALDRARAQVDAATEVQEASPAGADALPALLRFEDEDSRARAAALLAPLAARDPDGVLAQSVLTWLERNGVYDAAARDLGVHRHTLNARIRSAERVLGRDFDVFADRAEVWAALRMR</sequence>
<name>A0A5B8M727_9MICO</name>
<evidence type="ECO:0000313" key="4">
    <source>
        <dbReference type="Proteomes" id="UP000320216"/>
    </source>
</evidence>
<evidence type="ECO:0000259" key="1">
    <source>
        <dbReference type="Pfam" id="PF07905"/>
    </source>
</evidence>
<dbReference type="KEGG" id="huw:FPZ11_15450"/>
<evidence type="ECO:0000313" key="3">
    <source>
        <dbReference type="EMBL" id="QDZ15979.1"/>
    </source>
</evidence>
<keyword evidence="4" id="KW-1185">Reference proteome</keyword>
<accession>A0A5B8M727</accession>
<organism evidence="3 4">
    <name type="scientific">Humibacter ginsenosidimutans</name>
    <dbReference type="NCBI Taxonomy" id="2599293"/>
    <lineage>
        <taxon>Bacteria</taxon>
        <taxon>Bacillati</taxon>
        <taxon>Actinomycetota</taxon>
        <taxon>Actinomycetes</taxon>
        <taxon>Micrococcales</taxon>
        <taxon>Microbacteriaceae</taxon>
        <taxon>Humibacter</taxon>
    </lineage>
</organism>
<reference evidence="3 4" key="1">
    <citation type="submission" date="2019-07" db="EMBL/GenBank/DDBJ databases">
        <title>Full genome sequence of Humibacter sp. WJ7-1.</title>
        <authorList>
            <person name="Im W.-T."/>
        </authorList>
    </citation>
    <scope>NUCLEOTIDE SEQUENCE [LARGE SCALE GENOMIC DNA]</scope>
    <source>
        <strain evidence="3 4">WJ7-1</strain>
    </source>
</reference>
<proteinExistence type="predicted"/>
<dbReference type="Pfam" id="PF13556">
    <property type="entry name" value="HTH_30"/>
    <property type="match status" value="1"/>
</dbReference>
<dbReference type="InterPro" id="IPR012914">
    <property type="entry name" value="PucR_dom"/>
</dbReference>
<dbReference type="PANTHER" id="PTHR33744">
    <property type="entry name" value="CARBOHYDRATE DIACID REGULATOR"/>
    <property type="match status" value="1"/>
</dbReference>
<gene>
    <name evidence="3" type="ORF">FPZ11_15450</name>
</gene>
<dbReference type="InterPro" id="IPR051448">
    <property type="entry name" value="CdaR-like_regulators"/>
</dbReference>
<feature type="domain" description="PucR C-terminal helix-turn-helix" evidence="2">
    <location>
        <begin position="390"/>
        <end position="447"/>
    </location>
</feature>
<dbReference type="InterPro" id="IPR025736">
    <property type="entry name" value="PucR_C-HTH_dom"/>
</dbReference>